<reference evidence="2" key="1">
    <citation type="journal article" date="2019" name="Int. J. Syst. Evol. Microbiol.">
        <title>The Global Catalogue of Microorganisms (GCM) 10K type strain sequencing project: providing services to taxonomists for standard genome sequencing and annotation.</title>
        <authorList>
            <consortium name="The Broad Institute Genomics Platform"/>
            <consortium name="The Broad Institute Genome Sequencing Center for Infectious Disease"/>
            <person name="Wu L."/>
            <person name="Ma J."/>
        </authorList>
    </citation>
    <scope>NUCLEOTIDE SEQUENCE [LARGE SCALE GENOMIC DNA]</scope>
    <source>
        <strain evidence="2">CCUG 63418</strain>
    </source>
</reference>
<evidence type="ECO:0000313" key="2">
    <source>
        <dbReference type="Proteomes" id="UP001596958"/>
    </source>
</evidence>
<dbReference type="RefSeq" id="WP_377098187.1">
    <property type="nucleotide sequence ID" value="NZ_JBHTHU010000005.1"/>
</dbReference>
<keyword evidence="2" id="KW-1185">Reference proteome</keyword>
<dbReference type="EMBL" id="JBHTHU010000005">
    <property type="protein sequence ID" value="MFD0749640.1"/>
    <property type="molecule type" value="Genomic_DNA"/>
</dbReference>
<proteinExistence type="predicted"/>
<protein>
    <submittedName>
        <fullName evidence="1">Uncharacterized protein</fullName>
    </submittedName>
</protein>
<organism evidence="1 2">
    <name type="scientific">Mucilaginibacter calamicampi</name>
    <dbReference type="NCBI Taxonomy" id="1302352"/>
    <lineage>
        <taxon>Bacteria</taxon>
        <taxon>Pseudomonadati</taxon>
        <taxon>Bacteroidota</taxon>
        <taxon>Sphingobacteriia</taxon>
        <taxon>Sphingobacteriales</taxon>
        <taxon>Sphingobacteriaceae</taxon>
        <taxon>Mucilaginibacter</taxon>
    </lineage>
</organism>
<evidence type="ECO:0000313" key="1">
    <source>
        <dbReference type="EMBL" id="MFD0749640.1"/>
    </source>
</evidence>
<gene>
    <name evidence="1" type="ORF">ACFQZS_05760</name>
</gene>
<comment type="caution">
    <text evidence="1">The sequence shown here is derived from an EMBL/GenBank/DDBJ whole genome shotgun (WGS) entry which is preliminary data.</text>
</comment>
<name>A0ABW2YUI4_9SPHI</name>
<dbReference type="Gene3D" id="3.40.50.12580">
    <property type="match status" value="1"/>
</dbReference>
<accession>A0ABW2YUI4</accession>
<sequence>MSWISTVPIRVKPKYRNLFIVENRNLWDLCEAQCDKAADLVLCVDFALKQELLLKGYEVEFLDHLVQESFLEQLNFTMHDFLNNWFKDENGQDLLLYKNYSLGDSLLLYLINDVTFFCHFFFNIIGLKSISYERIIVAATEPIIIECLDKAEINYDTIKIAIPLPEKPVYLFPITKWVKEKTENSISLKFKLKNIIANAFDLVFDGLDRTFNKNKKRIYIQQYHCTQQLINTLKQNSDVQIVTQNYTGISHILKERRVHFSYNEKNNRVFSDLFNKYQNSKKQKWTFMGYPIDSYIYERIDKTVYDKLKEAISAADDIETYFKKYKLQVMVPVTNYWVQNRLLMNYCRNNSVPIYMIINGLLNISYMHDAKDSDYVNSYSVSIKEEYFNNRANVFALGDPRMDKYTVLEHKRIDRNIPLIVIGTAGYDSIDLNSYLAYEFDFLYDILVTLNLIKTQGLNFKIVLKVRANGYTDVYKKFVNEYFDHLPVEIIQDKSFFDVITNADLYISIFSQTIFEASCLGIPAIYYKKDTQYIHKPFNNKSQLVTANNVAELQEKILGFYNNDAMYSNFLKKEIMEEYIGPLDGNNLKRNIDFVHNLINQNINKA</sequence>
<dbReference type="SUPFAM" id="SSF53756">
    <property type="entry name" value="UDP-Glycosyltransferase/glycogen phosphorylase"/>
    <property type="match status" value="1"/>
</dbReference>
<dbReference type="InterPro" id="IPR043148">
    <property type="entry name" value="TagF_C"/>
</dbReference>
<dbReference type="Proteomes" id="UP001596958">
    <property type="component" value="Unassembled WGS sequence"/>
</dbReference>